<accession>A0A1X2HCA9</accession>
<proteinExistence type="predicted"/>
<name>A0A1X2HCA9_SYNRA</name>
<feature type="compositionally biased region" description="Polar residues" evidence="1">
    <location>
        <begin position="61"/>
        <end position="70"/>
    </location>
</feature>
<feature type="region of interest" description="Disordered" evidence="1">
    <location>
        <begin position="209"/>
        <end position="304"/>
    </location>
</feature>
<organism evidence="2 3">
    <name type="scientific">Syncephalastrum racemosum</name>
    <name type="common">Filamentous fungus</name>
    <dbReference type="NCBI Taxonomy" id="13706"/>
    <lineage>
        <taxon>Eukaryota</taxon>
        <taxon>Fungi</taxon>
        <taxon>Fungi incertae sedis</taxon>
        <taxon>Mucoromycota</taxon>
        <taxon>Mucoromycotina</taxon>
        <taxon>Mucoromycetes</taxon>
        <taxon>Mucorales</taxon>
        <taxon>Syncephalastraceae</taxon>
        <taxon>Syncephalastrum</taxon>
    </lineage>
</organism>
<evidence type="ECO:0000313" key="3">
    <source>
        <dbReference type="Proteomes" id="UP000242180"/>
    </source>
</evidence>
<dbReference type="InParanoid" id="A0A1X2HCA9"/>
<dbReference type="Proteomes" id="UP000242180">
    <property type="component" value="Unassembled WGS sequence"/>
</dbReference>
<feature type="compositionally biased region" description="Polar residues" evidence="1">
    <location>
        <begin position="1"/>
        <end position="22"/>
    </location>
</feature>
<feature type="compositionally biased region" description="Low complexity" evidence="1">
    <location>
        <begin position="264"/>
        <end position="281"/>
    </location>
</feature>
<gene>
    <name evidence="2" type="ORF">BCR43DRAFT_505307</name>
</gene>
<comment type="caution">
    <text evidence="2">The sequence shown here is derived from an EMBL/GenBank/DDBJ whole genome shotgun (WGS) entry which is preliminary data.</text>
</comment>
<keyword evidence="3" id="KW-1185">Reference proteome</keyword>
<feature type="region of interest" description="Disordered" evidence="1">
    <location>
        <begin position="1"/>
        <end position="70"/>
    </location>
</feature>
<dbReference type="OrthoDB" id="2402731at2759"/>
<dbReference type="AlphaFoldDB" id="A0A1X2HCA9"/>
<protein>
    <submittedName>
        <fullName evidence="2">Uncharacterized protein</fullName>
    </submittedName>
</protein>
<dbReference type="OMA" id="AHRHRTI"/>
<sequence length="359" mass="40545">MRQAQRPNVEQASEHTNPFLSESPQTQSPPPLATATTSSIPPPPTDMPSFGAIRRPHNRSTSRFDPTTPSSLPFNDRAFIEFTRCLYQAKSIVKELETFSDSVCPALRLSPHNEPERISTAMHDPRLGSADFVRRVNEYLAQTFQKFSRLCRILLLILDKMERTPHVKRERIESFRQEVWEQVRHATFVKEQLIKYIQQHVDLYAEQDRHDQQQQQRLEGELPASSSISSMDSVTYSSPALSHPPLQHPLPPSQQQHHPHHHQQQQQPMSSQFPQHYTQPYPHQPPPPPQSSTPPFSSSNHPHAIPHYRLTTVLQHPQMSDASTSAVISDAAEAISNTLTGNRSSPSSSKASSPSTSPT</sequence>
<feature type="compositionally biased region" description="Polar residues" evidence="1">
    <location>
        <begin position="224"/>
        <end position="236"/>
    </location>
</feature>
<feature type="region of interest" description="Disordered" evidence="1">
    <location>
        <begin position="337"/>
        <end position="359"/>
    </location>
</feature>
<evidence type="ECO:0000313" key="2">
    <source>
        <dbReference type="EMBL" id="ORY96438.1"/>
    </source>
</evidence>
<feature type="compositionally biased region" description="Pro residues" evidence="1">
    <location>
        <begin position="282"/>
        <end position="292"/>
    </location>
</feature>
<reference evidence="2 3" key="1">
    <citation type="submission" date="2016-07" db="EMBL/GenBank/DDBJ databases">
        <title>Pervasive Adenine N6-methylation of Active Genes in Fungi.</title>
        <authorList>
            <consortium name="DOE Joint Genome Institute"/>
            <person name="Mondo S.J."/>
            <person name="Dannebaum R.O."/>
            <person name="Kuo R.C."/>
            <person name="Labutti K."/>
            <person name="Haridas S."/>
            <person name="Kuo A."/>
            <person name="Salamov A."/>
            <person name="Ahrendt S.R."/>
            <person name="Lipzen A."/>
            <person name="Sullivan W."/>
            <person name="Andreopoulos W.B."/>
            <person name="Clum A."/>
            <person name="Lindquist E."/>
            <person name="Daum C."/>
            <person name="Ramamoorthy G.K."/>
            <person name="Gryganskyi A."/>
            <person name="Culley D."/>
            <person name="Magnuson J.K."/>
            <person name="James T.Y."/>
            <person name="O'Malley M.A."/>
            <person name="Stajich J.E."/>
            <person name="Spatafora J.W."/>
            <person name="Visel A."/>
            <person name="Grigoriev I.V."/>
        </authorList>
    </citation>
    <scope>NUCLEOTIDE SEQUENCE [LARGE SCALE GENOMIC DNA]</scope>
    <source>
        <strain evidence="2 3">NRRL 2496</strain>
    </source>
</reference>
<evidence type="ECO:0000256" key="1">
    <source>
        <dbReference type="SAM" id="MobiDB-lite"/>
    </source>
</evidence>
<feature type="compositionally biased region" description="Low complexity" evidence="1">
    <location>
        <begin position="344"/>
        <end position="359"/>
    </location>
</feature>
<dbReference type="EMBL" id="MCGN01000005">
    <property type="protein sequence ID" value="ORY96438.1"/>
    <property type="molecule type" value="Genomic_DNA"/>
</dbReference>